<dbReference type="Proteomes" id="UP000002640">
    <property type="component" value="Unassembled WGS sequence"/>
</dbReference>
<sequence length="153" mass="16945">MPKVEPSSDMARAERPRSSVELLRTSASLRQLVGKRACLEKRYPILKAQRLEKARAYKREHDKLYHRARRDALNELDLRIITTAAGDVTTTVVESLVLSVSGDIELGGSTTAQSSPPRSARRRRVFSAPAPPTVIDITGEEDQDEDLSTCAIC</sequence>
<evidence type="ECO:0000313" key="2">
    <source>
        <dbReference type="EMBL" id="EGZ26782.1"/>
    </source>
</evidence>
<feature type="region of interest" description="Disordered" evidence="1">
    <location>
        <begin position="106"/>
        <end position="132"/>
    </location>
</feature>
<dbReference type="GeneID" id="20644501"/>
<dbReference type="SMR" id="G4YE75"/>
<proteinExistence type="predicted"/>
<gene>
    <name evidence="2" type="ORF">PHYSODRAFT_320673</name>
</gene>
<organism evidence="2 3">
    <name type="scientific">Phytophthora sojae (strain P6497)</name>
    <name type="common">Soybean stem and root rot agent</name>
    <name type="synonym">Phytophthora megasperma f. sp. glycines</name>
    <dbReference type="NCBI Taxonomy" id="1094619"/>
    <lineage>
        <taxon>Eukaryota</taxon>
        <taxon>Sar</taxon>
        <taxon>Stramenopiles</taxon>
        <taxon>Oomycota</taxon>
        <taxon>Peronosporomycetes</taxon>
        <taxon>Peronosporales</taxon>
        <taxon>Peronosporaceae</taxon>
        <taxon>Phytophthora</taxon>
    </lineage>
</organism>
<accession>G4YE75</accession>
<dbReference type="KEGG" id="psoj:PHYSODRAFT_320673"/>
<name>G4YE75_PHYSP</name>
<evidence type="ECO:0000313" key="3">
    <source>
        <dbReference type="Proteomes" id="UP000002640"/>
    </source>
</evidence>
<dbReference type="RefSeq" id="XP_009514057.1">
    <property type="nucleotide sequence ID" value="XM_009515762.1"/>
</dbReference>
<reference evidence="2 3" key="1">
    <citation type="journal article" date="2006" name="Science">
        <title>Phytophthora genome sequences uncover evolutionary origins and mechanisms of pathogenesis.</title>
        <authorList>
            <person name="Tyler B.M."/>
            <person name="Tripathy S."/>
            <person name="Zhang X."/>
            <person name="Dehal P."/>
            <person name="Jiang R.H."/>
            <person name="Aerts A."/>
            <person name="Arredondo F.D."/>
            <person name="Baxter L."/>
            <person name="Bensasson D."/>
            <person name="Beynon J.L."/>
            <person name="Chapman J."/>
            <person name="Damasceno C.M."/>
            <person name="Dorrance A.E."/>
            <person name="Dou D."/>
            <person name="Dickerman A.W."/>
            <person name="Dubchak I.L."/>
            <person name="Garbelotto M."/>
            <person name="Gijzen M."/>
            <person name="Gordon S.G."/>
            <person name="Govers F."/>
            <person name="Grunwald N.J."/>
            <person name="Huang W."/>
            <person name="Ivors K.L."/>
            <person name="Jones R.W."/>
            <person name="Kamoun S."/>
            <person name="Krampis K."/>
            <person name="Lamour K.H."/>
            <person name="Lee M.K."/>
            <person name="McDonald W.H."/>
            <person name="Medina M."/>
            <person name="Meijer H.J."/>
            <person name="Nordberg E.K."/>
            <person name="Maclean D.J."/>
            <person name="Ospina-Giraldo M.D."/>
            <person name="Morris P.F."/>
            <person name="Phuntumart V."/>
            <person name="Putnam N.H."/>
            <person name="Rash S."/>
            <person name="Rose J.K."/>
            <person name="Sakihama Y."/>
            <person name="Salamov A.A."/>
            <person name="Savidor A."/>
            <person name="Scheuring C.F."/>
            <person name="Smith B.M."/>
            <person name="Sobral B.W."/>
            <person name="Terry A."/>
            <person name="Torto-Alalibo T.A."/>
            <person name="Win J."/>
            <person name="Xu Z."/>
            <person name="Zhang H."/>
            <person name="Grigoriev I.V."/>
            <person name="Rokhsar D.S."/>
            <person name="Boore J.L."/>
        </authorList>
    </citation>
    <scope>NUCLEOTIDE SEQUENCE [LARGE SCALE GENOMIC DNA]</scope>
    <source>
        <strain evidence="2 3">P6497</strain>
    </source>
</reference>
<dbReference type="AlphaFoldDB" id="G4YE75"/>
<keyword evidence="3" id="KW-1185">Reference proteome</keyword>
<dbReference type="EMBL" id="JH159151">
    <property type="protein sequence ID" value="EGZ26782.1"/>
    <property type="molecule type" value="Genomic_DNA"/>
</dbReference>
<dbReference type="InParanoid" id="G4YE75"/>
<protein>
    <submittedName>
        <fullName evidence="2">Uncharacterized protein</fullName>
    </submittedName>
</protein>
<evidence type="ECO:0000256" key="1">
    <source>
        <dbReference type="SAM" id="MobiDB-lite"/>
    </source>
</evidence>